<organism evidence="1 2">
    <name type="scientific">Tamilnaduibacter salinus</name>
    <dbReference type="NCBI Taxonomy" id="1484056"/>
    <lineage>
        <taxon>Bacteria</taxon>
        <taxon>Pseudomonadati</taxon>
        <taxon>Pseudomonadota</taxon>
        <taxon>Gammaproteobacteria</taxon>
        <taxon>Pseudomonadales</taxon>
        <taxon>Marinobacteraceae</taxon>
        <taxon>Tamilnaduibacter</taxon>
    </lineage>
</organism>
<protein>
    <recommendedName>
        <fullName evidence="3">Phosphodiesterase</fullName>
    </recommendedName>
</protein>
<gene>
    <name evidence="1" type="ORF">CF392_12015</name>
</gene>
<dbReference type="Proteomes" id="UP000218332">
    <property type="component" value="Unassembled WGS sequence"/>
</dbReference>
<evidence type="ECO:0000313" key="1">
    <source>
        <dbReference type="EMBL" id="PAV25240.1"/>
    </source>
</evidence>
<dbReference type="EMBL" id="NMPM01000072">
    <property type="protein sequence ID" value="PAV25240.1"/>
    <property type="molecule type" value="Genomic_DNA"/>
</dbReference>
<comment type="caution">
    <text evidence="1">The sequence shown here is derived from an EMBL/GenBank/DDBJ whole genome shotgun (WGS) entry which is preliminary data.</text>
</comment>
<dbReference type="AlphaFoldDB" id="A0A2A2I2C3"/>
<reference evidence="1 2" key="1">
    <citation type="submission" date="2017-07" db="EMBL/GenBank/DDBJ databases">
        <title>Tamlnaduibacter salinus (Mi-7) genome sequencing.</title>
        <authorList>
            <person name="Verma A."/>
            <person name="Krishnamurthi S."/>
        </authorList>
    </citation>
    <scope>NUCLEOTIDE SEQUENCE [LARGE SCALE GENOMIC DNA]</scope>
    <source>
        <strain evidence="1 2">Mi-7</strain>
    </source>
</reference>
<keyword evidence="2" id="KW-1185">Reference proteome</keyword>
<accession>A0A2A2I2C3</accession>
<evidence type="ECO:0000313" key="2">
    <source>
        <dbReference type="Proteomes" id="UP000218332"/>
    </source>
</evidence>
<sequence>MAVTSPLDADEVRMPIGAKPMATGQQAINVPRNGMSQAQVEQRFGAPRRMAGPVGEPPIREWHYEDFVVYFERNRVIHTVVEPAKGQ</sequence>
<name>A0A2A2I2C3_9GAMM</name>
<evidence type="ECO:0008006" key="3">
    <source>
        <dbReference type="Google" id="ProtNLM"/>
    </source>
</evidence>
<proteinExistence type="predicted"/>